<gene>
    <name evidence="3" type="ORF">D7318_19170</name>
    <name evidence="2" type="ORF">D7319_21990</name>
</gene>
<dbReference type="CDD" id="cd00093">
    <property type="entry name" value="HTH_XRE"/>
    <property type="match status" value="1"/>
</dbReference>
<evidence type="ECO:0000313" key="5">
    <source>
        <dbReference type="Proteomes" id="UP000275024"/>
    </source>
</evidence>
<dbReference type="InterPro" id="IPR010982">
    <property type="entry name" value="Lambda_DNA-bd_dom_sf"/>
</dbReference>
<organism evidence="2 5">
    <name type="scientific">Streptomyces radicis</name>
    <dbReference type="NCBI Taxonomy" id="1750517"/>
    <lineage>
        <taxon>Bacteria</taxon>
        <taxon>Bacillati</taxon>
        <taxon>Actinomycetota</taxon>
        <taxon>Actinomycetes</taxon>
        <taxon>Kitasatosporales</taxon>
        <taxon>Streptomycetaceae</taxon>
        <taxon>Streptomyces</taxon>
    </lineage>
</organism>
<comment type="caution">
    <text evidence="2">The sequence shown here is derived from an EMBL/GenBank/DDBJ whole genome shotgun (WGS) entry which is preliminary data.</text>
</comment>
<reference evidence="4 5" key="1">
    <citation type="submission" date="2018-09" db="EMBL/GenBank/DDBJ databases">
        <title>Streptomyces sp. nov. DS1-2, an endophytic actinomycete isolated from roots of Dendrobium scabrilingue.</title>
        <authorList>
            <person name="Kuncharoen N."/>
            <person name="Kudo T."/>
            <person name="Ohkuma M."/>
            <person name="Yuki M."/>
            <person name="Tanasupawat S."/>
        </authorList>
    </citation>
    <scope>NUCLEOTIDE SEQUENCE [LARGE SCALE GENOMIC DNA]</scope>
    <source>
        <strain evidence="2 5">AZ1-7</strain>
        <strain evidence="3 4">DS1-2</strain>
    </source>
</reference>
<dbReference type="RefSeq" id="WP_120698337.1">
    <property type="nucleotide sequence ID" value="NZ_RBDX01000020.1"/>
</dbReference>
<dbReference type="Gene3D" id="1.10.260.40">
    <property type="entry name" value="lambda repressor-like DNA-binding domains"/>
    <property type="match status" value="1"/>
</dbReference>
<feature type="domain" description="HTH cro/C1-type" evidence="1">
    <location>
        <begin position="11"/>
        <end position="66"/>
    </location>
</feature>
<accession>A0A3A9VZL3</accession>
<evidence type="ECO:0000259" key="1">
    <source>
        <dbReference type="PROSITE" id="PS50943"/>
    </source>
</evidence>
<dbReference type="OrthoDB" id="3504495at2"/>
<dbReference type="Proteomes" id="UP000268652">
    <property type="component" value="Unassembled WGS sequence"/>
</dbReference>
<dbReference type="Pfam" id="PF13560">
    <property type="entry name" value="HTH_31"/>
    <property type="match status" value="1"/>
</dbReference>
<keyword evidence="4" id="KW-1185">Reference proteome</keyword>
<dbReference type="SUPFAM" id="SSF47413">
    <property type="entry name" value="lambda repressor-like DNA-binding domains"/>
    <property type="match status" value="1"/>
</dbReference>
<dbReference type="GO" id="GO:0003677">
    <property type="term" value="F:DNA binding"/>
    <property type="evidence" value="ECO:0007669"/>
    <property type="project" value="InterPro"/>
</dbReference>
<protein>
    <submittedName>
        <fullName evidence="2">XRE family transcriptional regulator</fullName>
    </submittedName>
</protein>
<evidence type="ECO:0000313" key="4">
    <source>
        <dbReference type="Proteomes" id="UP000268652"/>
    </source>
</evidence>
<proteinExistence type="predicted"/>
<dbReference type="PROSITE" id="PS50943">
    <property type="entry name" value="HTH_CROC1"/>
    <property type="match status" value="1"/>
</dbReference>
<sequence>MNEAQEIGRRMRDARLRLGLTQADVAAALGYTQGWVSKAEKGRIELDRTSVINAVAGVLHIHPNELIERPYWGAAAANQWEVSASAIIRELRRYDLTPVFDGPPRSAAALWGETTRLHGLRDNAASTAILQALPDLLREARALAEVSSGREREEAFGIYAICCKFGHTAAHALGHPELVAMTCERAAWAAGRSGDELMPAVADWMRVWDMWATADWGDATALSDKALRLVEPLYTRGDPHAVRVWGSLHLRAAVSAARGSLPNEARHRIAQAEEAAERMPPTAFDRHSLTFSAGNVAAHAVNVELEMSQQDEALRLHEAKGKAAILALPKSRRGHYQLDLARAYLWTGQRERALTELERAERTAPQLIRNHPIARATLRRIRSGERAGVSERLRRMSSRFHLDG</sequence>
<dbReference type="Proteomes" id="UP000275024">
    <property type="component" value="Unassembled WGS sequence"/>
</dbReference>
<dbReference type="AlphaFoldDB" id="A0A3A9VZL3"/>
<evidence type="ECO:0000313" key="3">
    <source>
        <dbReference type="EMBL" id="RKN20276.1"/>
    </source>
</evidence>
<evidence type="ECO:0000313" key="2">
    <source>
        <dbReference type="EMBL" id="RKN06465.1"/>
    </source>
</evidence>
<dbReference type="SMART" id="SM00530">
    <property type="entry name" value="HTH_XRE"/>
    <property type="match status" value="1"/>
</dbReference>
<dbReference type="InterPro" id="IPR001387">
    <property type="entry name" value="Cro/C1-type_HTH"/>
</dbReference>
<dbReference type="EMBL" id="RBDY01000014">
    <property type="protein sequence ID" value="RKN20276.1"/>
    <property type="molecule type" value="Genomic_DNA"/>
</dbReference>
<name>A0A3A9VZL3_9ACTN</name>
<dbReference type="EMBL" id="RBDX01000020">
    <property type="protein sequence ID" value="RKN06465.1"/>
    <property type="molecule type" value="Genomic_DNA"/>
</dbReference>